<feature type="domain" description="NADH:flavin oxidoreductase/NADH oxidase N-terminal" evidence="6">
    <location>
        <begin position="4"/>
        <end position="316"/>
    </location>
</feature>
<evidence type="ECO:0000256" key="5">
    <source>
        <dbReference type="ARBA" id="ARBA00023002"/>
    </source>
</evidence>
<dbReference type="RefSeq" id="WP_091726284.1">
    <property type="nucleotide sequence ID" value="NZ_FNQE01000002.1"/>
</dbReference>
<proteinExistence type="predicted"/>
<dbReference type="NCBIfam" id="NF010047">
    <property type="entry name" value="PRK13523.1"/>
    <property type="match status" value="1"/>
</dbReference>
<dbReference type="GO" id="GO:0003959">
    <property type="term" value="F:NADPH dehydrogenase activity"/>
    <property type="evidence" value="ECO:0007669"/>
    <property type="project" value="InterPro"/>
</dbReference>
<evidence type="ECO:0000256" key="1">
    <source>
        <dbReference type="ARBA" id="ARBA00001917"/>
    </source>
</evidence>
<evidence type="ECO:0000259" key="6">
    <source>
        <dbReference type="Pfam" id="PF00724"/>
    </source>
</evidence>
<dbReference type="STRING" id="415015.SAMN05660462_00331"/>
<keyword evidence="4" id="KW-0521">NADP</keyword>
<keyword evidence="3" id="KW-0288">FMN</keyword>
<dbReference type="GO" id="GO:0050661">
    <property type="term" value="F:NADP binding"/>
    <property type="evidence" value="ECO:0007669"/>
    <property type="project" value="InterPro"/>
</dbReference>
<dbReference type="InterPro" id="IPR001155">
    <property type="entry name" value="OxRdtase_FMN_N"/>
</dbReference>
<keyword evidence="5" id="KW-0560">Oxidoreductase</keyword>
<dbReference type="Pfam" id="PF00724">
    <property type="entry name" value="Oxidored_FMN"/>
    <property type="match status" value="1"/>
</dbReference>
<dbReference type="GO" id="GO:0010181">
    <property type="term" value="F:FMN binding"/>
    <property type="evidence" value="ECO:0007669"/>
    <property type="project" value="InterPro"/>
</dbReference>
<dbReference type="InterPro" id="IPR013785">
    <property type="entry name" value="Aldolase_TIM"/>
</dbReference>
<organism evidence="7 8">
    <name type="scientific">Proteiniborus ethanoligenes</name>
    <dbReference type="NCBI Taxonomy" id="415015"/>
    <lineage>
        <taxon>Bacteria</taxon>
        <taxon>Bacillati</taxon>
        <taxon>Bacillota</taxon>
        <taxon>Clostridia</taxon>
        <taxon>Eubacteriales</taxon>
        <taxon>Proteiniborus</taxon>
    </lineage>
</organism>
<sequence>MKSFENYTIKGLTLKNRIVMPPMCMYSTDDSGLARDWHTTHYASRAIGGVGFVIVEATAVVPNGRISSKDLGIWEDRQVPGLKKIVDSCKEHGAAVGIQLAHAGRKCSAEGETTVAPTSYKFSEAYKVPKELTKEEIKDIVKSFADAALRANEAGFDVIEIHGAHGYLIHEFLSPLSNKRLDEYGGSLENRTRFLQEIISAIKNVWPEEKPILLRVSADDYIEGGLNIEEMVKIVNIVKNHIDMVHVSSGGLESVSIKTYPGYQIKFSETIRKECGIPTIAVGLIKEYDHVEEILNNERADLVALGRELLRNPYWTLLNAYERGYDIEYPKQYERGF</sequence>
<reference evidence="7 8" key="1">
    <citation type="submission" date="2016-10" db="EMBL/GenBank/DDBJ databases">
        <authorList>
            <person name="de Groot N.N."/>
        </authorList>
    </citation>
    <scope>NUCLEOTIDE SEQUENCE [LARGE SCALE GENOMIC DNA]</scope>
    <source>
        <strain evidence="7 8">DSM 21650</strain>
    </source>
</reference>
<dbReference type="EMBL" id="FNQE01000002">
    <property type="protein sequence ID" value="SDY55985.1"/>
    <property type="molecule type" value="Genomic_DNA"/>
</dbReference>
<dbReference type="OrthoDB" id="9772736at2"/>
<keyword evidence="8" id="KW-1185">Reference proteome</keyword>
<dbReference type="CDD" id="cd02932">
    <property type="entry name" value="OYE_YqiM_FMN"/>
    <property type="match status" value="1"/>
</dbReference>
<dbReference type="Gene3D" id="3.20.20.70">
    <property type="entry name" value="Aldolase class I"/>
    <property type="match status" value="1"/>
</dbReference>
<dbReference type="PANTHER" id="PTHR43303">
    <property type="entry name" value="NADPH DEHYDROGENASE C23G7.10C-RELATED"/>
    <property type="match status" value="1"/>
</dbReference>
<evidence type="ECO:0000256" key="3">
    <source>
        <dbReference type="ARBA" id="ARBA00022643"/>
    </source>
</evidence>
<dbReference type="SUPFAM" id="SSF51395">
    <property type="entry name" value="FMN-linked oxidoreductases"/>
    <property type="match status" value="1"/>
</dbReference>
<evidence type="ECO:0000256" key="4">
    <source>
        <dbReference type="ARBA" id="ARBA00022857"/>
    </source>
</evidence>
<dbReference type="Proteomes" id="UP000198625">
    <property type="component" value="Unassembled WGS sequence"/>
</dbReference>
<dbReference type="InterPro" id="IPR044152">
    <property type="entry name" value="YqjM-like"/>
</dbReference>
<evidence type="ECO:0000313" key="7">
    <source>
        <dbReference type="EMBL" id="SDY55985.1"/>
    </source>
</evidence>
<accession>A0A1H3KWE6</accession>
<comment type="cofactor">
    <cofactor evidence="1">
        <name>FMN</name>
        <dbReference type="ChEBI" id="CHEBI:58210"/>
    </cofactor>
</comment>
<evidence type="ECO:0000313" key="8">
    <source>
        <dbReference type="Proteomes" id="UP000198625"/>
    </source>
</evidence>
<name>A0A1H3KWE6_9FIRM</name>
<gene>
    <name evidence="7" type="ORF">SAMN05660462_00331</name>
</gene>
<evidence type="ECO:0000256" key="2">
    <source>
        <dbReference type="ARBA" id="ARBA00022630"/>
    </source>
</evidence>
<protein>
    <submittedName>
        <fullName evidence="7">NADPH2 dehydrogenase</fullName>
    </submittedName>
</protein>
<dbReference type="PANTHER" id="PTHR43303:SF4">
    <property type="entry name" value="NADPH DEHYDROGENASE C23G7.10C-RELATED"/>
    <property type="match status" value="1"/>
</dbReference>
<keyword evidence="2" id="KW-0285">Flavoprotein</keyword>
<dbReference type="AlphaFoldDB" id="A0A1H3KWE6"/>